<dbReference type="AlphaFoldDB" id="X1SH46"/>
<evidence type="ECO:0000313" key="3">
    <source>
        <dbReference type="EMBL" id="GAI92352.1"/>
    </source>
</evidence>
<accession>X1SH46</accession>
<proteinExistence type="predicted"/>
<evidence type="ECO:0000256" key="1">
    <source>
        <dbReference type="SAM" id="MobiDB-lite"/>
    </source>
</evidence>
<keyword evidence="2" id="KW-1133">Transmembrane helix</keyword>
<comment type="caution">
    <text evidence="3">The sequence shown here is derived from an EMBL/GenBank/DDBJ whole genome shotgun (WGS) entry which is preliminary data.</text>
</comment>
<feature type="compositionally biased region" description="Basic and acidic residues" evidence="1">
    <location>
        <begin position="215"/>
        <end position="224"/>
    </location>
</feature>
<gene>
    <name evidence="3" type="ORF">S12H4_38458</name>
</gene>
<feature type="non-terminal residue" evidence="3">
    <location>
        <position position="1"/>
    </location>
</feature>
<organism evidence="3">
    <name type="scientific">marine sediment metagenome</name>
    <dbReference type="NCBI Taxonomy" id="412755"/>
    <lineage>
        <taxon>unclassified sequences</taxon>
        <taxon>metagenomes</taxon>
        <taxon>ecological metagenomes</taxon>
    </lineage>
</organism>
<reference evidence="3" key="1">
    <citation type="journal article" date="2014" name="Front. Microbiol.">
        <title>High frequency of phylogenetically diverse reductive dehalogenase-homologous genes in deep subseafloor sedimentary metagenomes.</title>
        <authorList>
            <person name="Kawai M."/>
            <person name="Futagami T."/>
            <person name="Toyoda A."/>
            <person name="Takaki Y."/>
            <person name="Nishi S."/>
            <person name="Hori S."/>
            <person name="Arai W."/>
            <person name="Tsubouchi T."/>
            <person name="Morono Y."/>
            <person name="Uchiyama I."/>
            <person name="Ito T."/>
            <person name="Fujiyama A."/>
            <person name="Inagaki F."/>
            <person name="Takami H."/>
        </authorList>
    </citation>
    <scope>NUCLEOTIDE SEQUENCE</scope>
    <source>
        <strain evidence="3">Expedition CK06-06</strain>
    </source>
</reference>
<name>X1SH46_9ZZZZ</name>
<evidence type="ECO:0000256" key="2">
    <source>
        <dbReference type="SAM" id="Phobius"/>
    </source>
</evidence>
<feature type="region of interest" description="Disordered" evidence="1">
    <location>
        <begin position="203"/>
        <end position="232"/>
    </location>
</feature>
<keyword evidence="2" id="KW-0812">Transmembrane</keyword>
<protein>
    <submittedName>
        <fullName evidence="3">Uncharacterized protein</fullName>
    </submittedName>
</protein>
<keyword evidence="2" id="KW-0472">Membrane</keyword>
<sequence length="232" mass="26019">KISWNQEGDSLSGANIQITDANLRFRYKIDQLWPTSSSPTSEIKVLLNGNSHDETIRLSLANETFKDAKLGGFDVTTLVLLNIKIQASIQIYIANEFLLNRTITISIDDVYLDISYIEITTDFFGEPEIFRLLLILAAVAGGLVGSYFILYQRIFKYPLPVRKVRKYRRTLNKSDDPKKRITTQEAAFNKLYSKEIGKSTNLLKSKSPEKGAGGKIEKISEISKVDSSGGES</sequence>
<dbReference type="EMBL" id="BARW01023148">
    <property type="protein sequence ID" value="GAI92352.1"/>
    <property type="molecule type" value="Genomic_DNA"/>
</dbReference>
<feature type="transmembrane region" description="Helical" evidence="2">
    <location>
        <begin position="129"/>
        <end position="150"/>
    </location>
</feature>